<feature type="domain" description="DUF4935" evidence="1">
    <location>
        <begin position="3"/>
        <end position="179"/>
    </location>
</feature>
<evidence type="ECO:0000313" key="2">
    <source>
        <dbReference type="EMBL" id="OGY11021.1"/>
    </source>
</evidence>
<dbReference type="AlphaFoldDB" id="A0A1G1V6T6"/>
<dbReference type="EMBL" id="MHBZ01000025">
    <property type="protein sequence ID" value="OGY11021.1"/>
    <property type="molecule type" value="Genomic_DNA"/>
</dbReference>
<dbReference type="STRING" id="1797516.A3D26_03840"/>
<gene>
    <name evidence="2" type="ORF">A3D26_03840</name>
</gene>
<sequence length="330" mass="36893">MRVFVDAGVYMDYLKGNGVRIHVLETFEDLLEKKKFKLVFPKVTKEEIYRGIPMDYRRFSKGNVLKASIPEVPAGVEEGEKFKEAQDLLNKYNQVIEEVRKQSLAAVDNILEKHIERLLKCSEEIKEDTEILEVAQIRKQKGNPPGKSSDPLGDEIVWELLLKTCIDEDLVIIAKDNDWKYSDEGKSVIHPFLQKEWSEKSTNKIEIFSSLAPFIETIDPKRITKKDLQSEKKITLPLTYLINVNDGIRVSGSPSASLSPSNAGTIGLGSVSLSPSSSASISPSQWQPVTVVGTTPNGYVQCYSCGRIVLQSEYYGLTSKGYGCKYCLGS</sequence>
<name>A0A1G1V6T6_9BACT</name>
<comment type="caution">
    <text evidence="2">The sequence shown here is derived from an EMBL/GenBank/DDBJ whole genome shotgun (WGS) entry which is preliminary data.</text>
</comment>
<evidence type="ECO:0000313" key="3">
    <source>
        <dbReference type="Proteomes" id="UP000178319"/>
    </source>
</evidence>
<dbReference type="Pfam" id="PF16289">
    <property type="entry name" value="PIN_12"/>
    <property type="match status" value="1"/>
</dbReference>
<proteinExistence type="predicted"/>
<dbReference type="Proteomes" id="UP000178319">
    <property type="component" value="Unassembled WGS sequence"/>
</dbReference>
<protein>
    <recommendedName>
        <fullName evidence="1">DUF4935 domain-containing protein</fullName>
    </recommendedName>
</protein>
<organism evidence="2 3">
    <name type="scientific">Candidatus Blackburnbacteria bacterium RIFCSPHIGHO2_02_FULL_44_20</name>
    <dbReference type="NCBI Taxonomy" id="1797516"/>
    <lineage>
        <taxon>Bacteria</taxon>
        <taxon>Candidatus Blackburniibacteriota</taxon>
    </lineage>
</organism>
<reference evidence="2 3" key="1">
    <citation type="journal article" date="2016" name="Nat. Commun.">
        <title>Thousands of microbial genomes shed light on interconnected biogeochemical processes in an aquifer system.</title>
        <authorList>
            <person name="Anantharaman K."/>
            <person name="Brown C.T."/>
            <person name="Hug L.A."/>
            <person name="Sharon I."/>
            <person name="Castelle C.J."/>
            <person name="Probst A.J."/>
            <person name="Thomas B.C."/>
            <person name="Singh A."/>
            <person name="Wilkins M.J."/>
            <person name="Karaoz U."/>
            <person name="Brodie E.L."/>
            <person name="Williams K.H."/>
            <person name="Hubbard S.S."/>
            <person name="Banfield J.F."/>
        </authorList>
    </citation>
    <scope>NUCLEOTIDE SEQUENCE [LARGE SCALE GENOMIC DNA]</scope>
</reference>
<accession>A0A1G1V6T6</accession>
<dbReference type="InterPro" id="IPR032557">
    <property type="entry name" value="DUF4935"/>
</dbReference>
<evidence type="ECO:0000259" key="1">
    <source>
        <dbReference type="Pfam" id="PF16289"/>
    </source>
</evidence>